<organism evidence="2 3">
    <name type="scientific">Clostridium celatum DSM 1785</name>
    <dbReference type="NCBI Taxonomy" id="545697"/>
    <lineage>
        <taxon>Bacteria</taxon>
        <taxon>Bacillati</taxon>
        <taxon>Bacillota</taxon>
        <taxon>Clostridia</taxon>
        <taxon>Eubacteriales</taxon>
        <taxon>Clostridiaceae</taxon>
        <taxon>Clostridium</taxon>
    </lineage>
</organism>
<evidence type="ECO:0000313" key="2">
    <source>
        <dbReference type="EMBL" id="EKY26679.1"/>
    </source>
</evidence>
<keyword evidence="3" id="KW-1185">Reference proteome</keyword>
<evidence type="ECO:0000259" key="1">
    <source>
        <dbReference type="Pfam" id="PF05239"/>
    </source>
</evidence>
<accession>L1QFA5</accession>
<dbReference type="AlphaFoldDB" id="L1QFA5"/>
<reference evidence="2 3" key="1">
    <citation type="submission" date="2012-05" db="EMBL/GenBank/DDBJ databases">
        <authorList>
            <person name="Weinstock G."/>
            <person name="Sodergren E."/>
            <person name="Lobos E.A."/>
            <person name="Fulton L."/>
            <person name="Fulton R."/>
            <person name="Courtney L."/>
            <person name="Fronick C."/>
            <person name="O'Laughlin M."/>
            <person name="Godfrey J."/>
            <person name="Wilson R.M."/>
            <person name="Miner T."/>
            <person name="Farmer C."/>
            <person name="Delehaunty K."/>
            <person name="Cordes M."/>
            <person name="Minx P."/>
            <person name="Tomlinson C."/>
            <person name="Chen J."/>
            <person name="Wollam A."/>
            <person name="Pepin K.H."/>
            <person name="Bhonagiri V."/>
            <person name="Zhang X."/>
            <person name="Suruliraj S."/>
            <person name="Warren W."/>
            <person name="Mitreva M."/>
            <person name="Mardis E.R."/>
            <person name="Wilson R.K."/>
        </authorList>
    </citation>
    <scope>NUCLEOTIDE SEQUENCE [LARGE SCALE GENOMIC DNA]</scope>
    <source>
        <strain evidence="2 3">DSM 1785</strain>
    </source>
</reference>
<proteinExistence type="predicted"/>
<dbReference type="PATRIC" id="fig|545697.3.peg.1835"/>
<dbReference type="InterPro" id="IPR011033">
    <property type="entry name" value="PRC_barrel-like_sf"/>
</dbReference>
<dbReference type="Gene3D" id="2.30.30.240">
    <property type="entry name" value="PRC-barrel domain"/>
    <property type="match status" value="1"/>
</dbReference>
<dbReference type="OrthoDB" id="1716342at2"/>
<dbReference type="Proteomes" id="UP000010420">
    <property type="component" value="Unassembled WGS sequence"/>
</dbReference>
<dbReference type="InterPro" id="IPR027275">
    <property type="entry name" value="PRC-brl_dom"/>
</dbReference>
<feature type="domain" description="PRC-barrel" evidence="1">
    <location>
        <begin position="11"/>
        <end position="78"/>
    </location>
</feature>
<dbReference type="Pfam" id="PF05239">
    <property type="entry name" value="PRC"/>
    <property type="match status" value="1"/>
</dbReference>
<name>L1QFA5_9CLOT</name>
<dbReference type="EMBL" id="AMEZ01000053">
    <property type="protein sequence ID" value="EKY26679.1"/>
    <property type="molecule type" value="Genomic_DNA"/>
</dbReference>
<sequence length="177" mass="19830">MVIISFRGEIMFKWRDFYLMKVCNTRGKTLGIISDIYINIANITIDGFAISPTGLFKRKNFISIKSVISIEDGIMVANEAEKFNGTKFKSIKYIDVINDEDITIGVLDDLIIAKKTLEIKGLILSSGIFDSMIKGKEIINVKHCKICDGYIKYSGNDSVKVKTLPHSLGVIKDVKKI</sequence>
<dbReference type="eggNOG" id="COG3881">
    <property type="taxonomic scope" value="Bacteria"/>
</dbReference>
<evidence type="ECO:0000313" key="3">
    <source>
        <dbReference type="Proteomes" id="UP000010420"/>
    </source>
</evidence>
<dbReference type="SUPFAM" id="SSF50346">
    <property type="entry name" value="PRC-barrel domain"/>
    <property type="match status" value="2"/>
</dbReference>
<gene>
    <name evidence="2" type="ORF">HMPREF0216_01864</name>
</gene>
<protein>
    <submittedName>
        <fullName evidence="2">PRC-barrel domain protein</fullName>
    </submittedName>
</protein>
<dbReference type="HOGENOM" id="CLU_129725_0_0_9"/>
<comment type="caution">
    <text evidence="2">The sequence shown here is derived from an EMBL/GenBank/DDBJ whole genome shotgun (WGS) entry which is preliminary data.</text>
</comment>
<dbReference type="STRING" id="545697.HMPREF0216_01864"/>